<feature type="transmembrane region" description="Helical" evidence="1">
    <location>
        <begin position="86"/>
        <end position="109"/>
    </location>
</feature>
<dbReference type="Proteomes" id="UP001239462">
    <property type="component" value="Unassembled WGS sequence"/>
</dbReference>
<organism evidence="2 3">
    <name type="scientific">Roseiconus lacunae</name>
    <dbReference type="NCBI Taxonomy" id="2605694"/>
    <lineage>
        <taxon>Bacteria</taxon>
        <taxon>Pseudomonadati</taxon>
        <taxon>Planctomycetota</taxon>
        <taxon>Planctomycetia</taxon>
        <taxon>Pirellulales</taxon>
        <taxon>Pirellulaceae</taxon>
        <taxon>Roseiconus</taxon>
    </lineage>
</organism>
<accession>A0ABT7PI80</accession>
<dbReference type="EMBL" id="JASZZN010000007">
    <property type="protein sequence ID" value="MDM4015956.1"/>
    <property type="molecule type" value="Genomic_DNA"/>
</dbReference>
<evidence type="ECO:0000313" key="2">
    <source>
        <dbReference type="EMBL" id="MDM4015956.1"/>
    </source>
</evidence>
<reference evidence="2 3" key="1">
    <citation type="submission" date="2023-06" db="EMBL/GenBank/DDBJ databases">
        <title>Roseiconus lacunae JC819 isolated from Gulf of Mannar region, Tamil Nadu.</title>
        <authorList>
            <person name="Pk S."/>
            <person name="Ch S."/>
            <person name="Ch V.R."/>
        </authorList>
    </citation>
    <scope>NUCLEOTIDE SEQUENCE [LARGE SCALE GENOMIC DNA]</scope>
    <source>
        <strain evidence="2 3">JC819</strain>
    </source>
</reference>
<gene>
    <name evidence="2" type="ORF">QTN89_10975</name>
</gene>
<evidence type="ECO:0000256" key="1">
    <source>
        <dbReference type="SAM" id="Phobius"/>
    </source>
</evidence>
<feature type="transmembrane region" description="Helical" evidence="1">
    <location>
        <begin position="12"/>
        <end position="32"/>
    </location>
</feature>
<proteinExistence type="predicted"/>
<dbReference type="RefSeq" id="WP_289163536.1">
    <property type="nucleotide sequence ID" value="NZ_CP141221.1"/>
</dbReference>
<feature type="transmembrane region" description="Helical" evidence="1">
    <location>
        <begin position="44"/>
        <end position="66"/>
    </location>
</feature>
<sequence>MHQAAELFSLAATVPAILSGCIVIALFGREAIKATAEEARDASQWLIMGITIGFIGSVLDNAYWAIPWTASYLRSPDKFWLVDLGVYFNCVFRQGCGIAAAYCHFRSALTFRDRSDGTRRVVAALMWSSILLGASYAVILFFAAQ</sequence>
<feature type="transmembrane region" description="Helical" evidence="1">
    <location>
        <begin position="121"/>
        <end position="144"/>
    </location>
</feature>
<comment type="caution">
    <text evidence="2">The sequence shown here is derived from an EMBL/GenBank/DDBJ whole genome shotgun (WGS) entry which is preliminary data.</text>
</comment>
<keyword evidence="3" id="KW-1185">Reference proteome</keyword>
<keyword evidence="1" id="KW-0812">Transmembrane</keyword>
<keyword evidence="1" id="KW-1133">Transmembrane helix</keyword>
<protein>
    <submittedName>
        <fullName evidence="2">Uncharacterized protein</fullName>
    </submittedName>
</protein>
<name>A0ABT7PI80_9BACT</name>
<evidence type="ECO:0000313" key="3">
    <source>
        <dbReference type="Proteomes" id="UP001239462"/>
    </source>
</evidence>
<keyword evidence="1" id="KW-0472">Membrane</keyword>